<evidence type="ECO:0000259" key="1">
    <source>
        <dbReference type="Pfam" id="PF13936"/>
    </source>
</evidence>
<dbReference type="Pfam" id="PF13936">
    <property type="entry name" value="HTH_38"/>
    <property type="match status" value="1"/>
</dbReference>
<feature type="domain" description="Transposase IS30-like HTH" evidence="1">
    <location>
        <begin position="6"/>
        <end position="46"/>
    </location>
</feature>
<organism evidence="2 3">
    <name type="scientific">Microbulbifer echini</name>
    <dbReference type="NCBI Taxonomy" id="1529067"/>
    <lineage>
        <taxon>Bacteria</taxon>
        <taxon>Pseudomonadati</taxon>
        <taxon>Pseudomonadota</taxon>
        <taxon>Gammaproteobacteria</taxon>
        <taxon>Cellvibrionales</taxon>
        <taxon>Microbulbiferaceae</taxon>
        <taxon>Microbulbifer</taxon>
    </lineage>
</organism>
<evidence type="ECO:0000313" key="3">
    <source>
        <dbReference type="Proteomes" id="UP001569414"/>
    </source>
</evidence>
<proteinExistence type="predicted"/>
<dbReference type="InterPro" id="IPR025246">
    <property type="entry name" value="IS30-like_HTH"/>
</dbReference>
<accession>A0ABV4NHK8</accession>
<dbReference type="Proteomes" id="UP001569414">
    <property type="component" value="Unassembled WGS sequence"/>
</dbReference>
<dbReference type="EMBL" id="JBGMEL010000001">
    <property type="protein sequence ID" value="MFA0788949.1"/>
    <property type="molecule type" value="Genomic_DNA"/>
</dbReference>
<sequence>MGTRTNQLTLKERYQIEALHGQNYSARAIAQRLHRSNKTISRELDRVSRVPTVSHCNGGRSA</sequence>
<comment type="caution">
    <text evidence="2">The sequence shown here is derived from an EMBL/GenBank/DDBJ whole genome shotgun (WGS) entry which is preliminary data.</text>
</comment>
<dbReference type="Gene3D" id="1.10.10.60">
    <property type="entry name" value="Homeodomain-like"/>
    <property type="match status" value="1"/>
</dbReference>
<keyword evidence="3" id="KW-1185">Reference proteome</keyword>
<protein>
    <submittedName>
        <fullName evidence="2">Helix-turn-helix domain-containing protein</fullName>
    </submittedName>
</protein>
<reference evidence="2 3" key="1">
    <citation type="submission" date="2024-08" db="EMBL/GenBank/DDBJ databases">
        <authorList>
            <person name="Ishaq N."/>
        </authorList>
    </citation>
    <scope>NUCLEOTIDE SEQUENCE [LARGE SCALE GENOMIC DNA]</scope>
    <source>
        <strain evidence="2 3">JCM 30400</strain>
    </source>
</reference>
<evidence type="ECO:0000313" key="2">
    <source>
        <dbReference type="EMBL" id="MFA0788949.1"/>
    </source>
</evidence>
<gene>
    <name evidence="2" type="ORF">ACCI51_00210</name>
</gene>
<name>A0ABV4NHK8_9GAMM</name>
<dbReference type="RefSeq" id="WP_371842180.1">
    <property type="nucleotide sequence ID" value="NZ_JBGMEL010000001.1"/>
</dbReference>